<organism evidence="6 7">
    <name type="scientific">Buddleja alternifolia</name>
    <dbReference type="NCBI Taxonomy" id="168488"/>
    <lineage>
        <taxon>Eukaryota</taxon>
        <taxon>Viridiplantae</taxon>
        <taxon>Streptophyta</taxon>
        <taxon>Embryophyta</taxon>
        <taxon>Tracheophyta</taxon>
        <taxon>Spermatophyta</taxon>
        <taxon>Magnoliopsida</taxon>
        <taxon>eudicotyledons</taxon>
        <taxon>Gunneridae</taxon>
        <taxon>Pentapetalae</taxon>
        <taxon>asterids</taxon>
        <taxon>lamiids</taxon>
        <taxon>Lamiales</taxon>
        <taxon>Scrophulariaceae</taxon>
        <taxon>Buddlejeae</taxon>
        <taxon>Buddleja</taxon>
    </lineage>
</organism>
<evidence type="ECO:0000313" key="6">
    <source>
        <dbReference type="EMBL" id="KAG8367958.1"/>
    </source>
</evidence>
<dbReference type="PANTHER" id="PTHR33830">
    <property type="entry name" value="DEFENSIN-LIKE PROTEIN 184-RELATED"/>
    <property type="match status" value="1"/>
</dbReference>
<proteinExistence type="inferred from homology"/>
<evidence type="ECO:0000256" key="5">
    <source>
        <dbReference type="ARBA" id="ARBA00023157"/>
    </source>
</evidence>
<dbReference type="Pfam" id="PF07333">
    <property type="entry name" value="SLR1-BP"/>
    <property type="match status" value="1"/>
</dbReference>
<dbReference type="EMBL" id="WHWC01000016">
    <property type="protein sequence ID" value="KAG8367958.1"/>
    <property type="molecule type" value="Genomic_DNA"/>
</dbReference>
<evidence type="ECO:0008006" key="8">
    <source>
        <dbReference type="Google" id="ProtNLM"/>
    </source>
</evidence>
<gene>
    <name evidence="6" type="ORF">BUALT_Bualt16G0126800</name>
</gene>
<evidence type="ECO:0000313" key="7">
    <source>
        <dbReference type="Proteomes" id="UP000826271"/>
    </source>
</evidence>
<dbReference type="PANTHER" id="PTHR33830:SF3">
    <property type="entry name" value="DEFENSIN-LIKE PROTEIN 127-RELATED"/>
    <property type="match status" value="1"/>
</dbReference>
<accession>A0AAV6WM05</accession>
<name>A0AAV6WM05_9LAMI</name>
<dbReference type="AlphaFoldDB" id="A0AAV6WM05"/>
<dbReference type="GO" id="GO:0031640">
    <property type="term" value="P:killing of cells of another organism"/>
    <property type="evidence" value="ECO:0007669"/>
    <property type="project" value="UniProtKB-KW"/>
</dbReference>
<dbReference type="GO" id="GO:0050832">
    <property type="term" value="P:defense response to fungus"/>
    <property type="evidence" value="ECO:0007669"/>
    <property type="project" value="UniProtKB-KW"/>
</dbReference>
<evidence type="ECO:0000256" key="4">
    <source>
        <dbReference type="ARBA" id="ARBA00022821"/>
    </source>
</evidence>
<evidence type="ECO:0000256" key="2">
    <source>
        <dbReference type="ARBA" id="ARBA00022529"/>
    </source>
</evidence>
<keyword evidence="7" id="KW-1185">Reference proteome</keyword>
<keyword evidence="3" id="KW-0295">Fungicide</keyword>
<reference evidence="6" key="1">
    <citation type="submission" date="2019-10" db="EMBL/GenBank/DDBJ databases">
        <authorList>
            <person name="Zhang R."/>
            <person name="Pan Y."/>
            <person name="Wang J."/>
            <person name="Ma R."/>
            <person name="Yu S."/>
        </authorList>
    </citation>
    <scope>NUCLEOTIDE SEQUENCE</scope>
    <source>
        <strain evidence="6">LA-IB0</strain>
        <tissue evidence="6">Leaf</tissue>
    </source>
</reference>
<evidence type="ECO:0000256" key="3">
    <source>
        <dbReference type="ARBA" id="ARBA00022577"/>
    </source>
</evidence>
<keyword evidence="5" id="KW-1015">Disulfide bond</keyword>
<keyword evidence="2" id="KW-0929">Antimicrobial</keyword>
<comment type="caution">
    <text evidence="6">The sequence shown here is derived from an EMBL/GenBank/DDBJ whole genome shotgun (WGS) entry which is preliminary data.</text>
</comment>
<dbReference type="InterPro" id="IPR010851">
    <property type="entry name" value="DEFL"/>
</dbReference>
<sequence>MNDFFDGTVDVDVSTISGRLVDEDNVVSKGSIDISTMSVPYTSADNVNTPKDLLFPNNMGTRAETTPLTTPSPIYQEHSSQVSSGHLHETVVGENESVALAVYVNEVDAQKRCIVVLDPKGCQLSTCKEQCYKSYSGNGICTSGGAFGKYICSCFYNC</sequence>
<evidence type="ECO:0000256" key="1">
    <source>
        <dbReference type="ARBA" id="ARBA00006722"/>
    </source>
</evidence>
<dbReference type="Proteomes" id="UP000826271">
    <property type="component" value="Unassembled WGS sequence"/>
</dbReference>
<protein>
    <recommendedName>
        <fullName evidence="8">Defensin-like protein</fullName>
    </recommendedName>
</protein>
<comment type="similarity">
    <text evidence="1">Belongs to the DEFL family.</text>
</comment>
<keyword evidence="4" id="KW-0611">Plant defense</keyword>